<dbReference type="KEGG" id="cput:CONPUDRAFT_57766"/>
<dbReference type="GeneID" id="19207903"/>
<accession>A0A5M3MPI8</accession>
<dbReference type="InterPro" id="IPR016181">
    <property type="entry name" value="Acyl_CoA_acyltransferase"/>
</dbReference>
<evidence type="ECO:0000259" key="1">
    <source>
        <dbReference type="PROSITE" id="PS51186"/>
    </source>
</evidence>
<dbReference type="PROSITE" id="PS51186">
    <property type="entry name" value="GNAT"/>
    <property type="match status" value="1"/>
</dbReference>
<dbReference type="SUPFAM" id="SSF55729">
    <property type="entry name" value="Acyl-CoA N-acyltransferases (Nat)"/>
    <property type="match status" value="1"/>
</dbReference>
<dbReference type="RefSeq" id="XP_007769071.1">
    <property type="nucleotide sequence ID" value="XM_007770881.1"/>
</dbReference>
<evidence type="ECO:0000313" key="2">
    <source>
        <dbReference type="EMBL" id="EIW80625.1"/>
    </source>
</evidence>
<dbReference type="EMBL" id="JH711579">
    <property type="protein sequence ID" value="EIW80625.1"/>
    <property type="molecule type" value="Genomic_DNA"/>
</dbReference>
<evidence type="ECO:0000313" key="3">
    <source>
        <dbReference type="Proteomes" id="UP000053558"/>
    </source>
</evidence>
<dbReference type="Proteomes" id="UP000053558">
    <property type="component" value="Unassembled WGS sequence"/>
</dbReference>
<dbReference type="InterPro" id="IPR052742">
    <property type="entry name" value="Mito_N-acetyltransferase"/>
</dbReference>
<dbReference type="InterPro" id="IPR000182">
    <property type="entry name" value="GNAT_dom"/>
</dbReference>
<organism evidence="2 3">
    <name type="scientific">Coniophora puteana (strain RWD-64-598)</name>
    <name type="common">Brown rot fungus</name>
    <dbReference type="NCBI Taxonomy" id="741705"/>
    <lineage>
        <taxon>Eukaryota</taxon>
        <taxon>Fungi</taxon>
        <taxon>Dikarya</taxon>
        <taxon>Basidiomycota</taxon>
        <taxon>Agaricomycotina</taxon>
        <taxon>Agaricomycetes</taxon>
        <taxon>Agaricomycetidae</taxon>
        <taxon>Boletales</taxon>
        <taxon>Coniophorineae</taxon>
        <taxon>Coniophoraceae</taxon>
        <taxon>Coniophora</taxon>
    </lineage>
</organism>
<gene>
    <name evidence="2" type="ORF">CONPUDRAFT_57766</name>
</gene>
<proteinExistence type="predicted"/>
<dbReference type="Pfam" id="PF00583">
    <property type="entry name" value="Acetyltransf_1"/>
    <property type="match status" value="1"/>
</dbReference>
<reference evidence="3" key="1">
    <citation type="journal article" date="2012" name="Science">
        <title>The Paleozoic origin of enzymatic lignin decomposition reconstructed from 31 fungal genomes.</title>
        <authorList>
            <person name="Floudas D."/>
            <person name="Binder M."/>
            <person name="Riley R."/>
            <person name="Barry K."/>
            <person name="Blanchette R.A."/>
            <person name="Henrissat B."/>
            <person name="Martinez A.T."/>
            <person name="Otillar R."/>
            <person name="Spatafora J.W."/>
            <person name="Yadav J.S."/>
            <person name="Aerts A."/>
            <person name="Benoit I."/>
            <person name="Boyd A."/>
            <person name="Carlson A."/>
            <person name="Copeland A."/>
            <person name="Coutinho P.M."/>
            <person name="de Vries R.P."/>
            <person name="Ferreira P."/>
            <person name="Findley K."/>
            <person name="Foster B."/>
            <person name="Gaskell J."/>
            <person name="Glotzer D."/>
            <person name="Gorecki P."/>
            <person name="Heitman J."/>
            <person name="Hesse C."/>
            <person name="Hori C."/>
            <person name="Igarashi K."/>
            <person name="Jurgens J.A."/>
            <person name="Kallen N."/>
            <person name="Kersten P."/>
            <person name="Kohler A."/>
            <person name="Kuees U."/>
            <person name="Kumar T.K.A."/>
            <person name="Kuo A."/>
            <person name="LaButti K."/>
            <person name="Larrondo L.F."/>
            <person name="Lindquist E."/>
            <person name="Ling A."/>
            <person name="Lombard V."/>
            <person name="Lucas S."/>
            <person name="Lundell T."/>
            <person name="Martin R."/>
            <person name="McLaughlin D.J."/>
            <person name="Morgenstern I."/>
            <person name="Morin E."/>
            <person name="Murat C."/>
            <person name="Nagy L.G."/>
            <person name="Nolan M."/>
            <person name="Ohm R.A."/>
            <person name="Patyshakuliyeva A."/>
            <person name="Rokas A."/>
            <person name="Ruiz-Duenas F.J."/>
            <person name="Sabat G."/>
            <person name="Salamov A."/>
            <person name="Samejima M."/>
            <person name="Schmutz J."/>
            <person name="Slot J.C."/>
            <person name="St John F."/>
            <person name="Stenlid J."/>
            <person name="Sun H."/>
            <person name="Sun S."/>
            <person name="Syed K."/>
            <person name="Tsang A."/>
            <person name="Wiebenga A."/>
            <person name="Young D."/>
            <person name="Pisabarro A."/>
            <person name="Eastwood D.C."/>
            <person name="Martin F."/>
            <person name="Cullen D."/>
            <person name="Grigoriev I.V."/>
            <person name="Hibbett D.S."/>
        </authorList>
    </citation>
    <scope>NUCLEOTIDE SEQUENCE [LARGE SCALE GENOMIC DNA]</scope>
    <source>
        <strain evidence="3">RWD-64-598 SS2</strain>
    </source>
</reference>
<keyword evidence="3" id="KW-1185">Reference proteome</keyword>
<feature type="domain" description="N-acetyltransferase" evidence="1">
    <location>
        <begin position="70"/>
        <end position="242"/>
    </location>
</feature>
<name>A0A5M3MPI8_CONPW</name>
<comment type="caution">
    <text evidence="2">The sequence shown here is derived from an EMBL/GenBank/DDBJ whole genome shotgun (WGS) entry which is preliminary data.</text>
</comment>
<dbReference type="OMA" id="MEQPMAL"/>
<dbReference type="PANTHER" id="PTHR43138">
    <property type="entry name" value="ACETYLTRANSFERASE, GNAT FAMILY"/>
    <property type="match status" value="1"/>
</dbReference>
<dbReference type="GO" id="GO:0005634">
    <property type="term" value="C:nucleus"/>
    <property type="evidence" value="ECO:0007669"/>
    <property type="project" value="TreeGrafter"/>
</dbReference>
<protein>
    <recommendedName>
        <fullName evidence="1">N-acetyltransferase domain-containing protein</fullName>
    </recommendedName>
</protein>
<dbReference type="Gene3D" id="3.40.630.30">
    <property type="match status" value="1"/>
</dbReference>
<dbReference type="AlphaFoldDB" id="A0A5M3MPI8"/>
<dbReference type="PANTHER" id="PTHR43138:SF1">
    <property type="entry name" value="N-ACETYLTRANSFERASE ACA1"/>
    <property type="match status" value="1"/>
</dbReference>
<sequence>MSAYGAITRPPRPLLPATLWDASSPTSQHPSASQIISIHHLNLESAQDQSNDGLITYLHQVFADEVDSGMTYPQEDMRDLDAFKAYFFAADVLIAFTHERDTNVPKVVQDRKSVREVQGGLLPAAVKGSRTWAECVAGYYYVKPNYPGRGSHICNAGFVVPPSQRKKGYGHILARSYLHYGPRLGYTASVFNLVYVNNQASLKLWDALGFTRAGRIPNAGRLRTKDGKGEEYVDAWVIYKSF</sequence>
<dbReference type="OrthoDB" id="10264707at2759"/>
<dbReference type="GO" id="GO:0016747">
    <property type="term" value="F:acyltransferase activity, transferring groups other than amino-acyl groups"/>
    <property type="evidence" value="ECO:0007669"/>
    <property type="project" value="InterPro"/>
</dbReference>